<dbReference type="Proteomes" id="UP000244929">
    <property type="component" value="Chromosome"/>
</dbReference>
<reference evidence="1 2" key="1">
    <citation type="submission" date="2018-04" db="EMBL/GenBank/DDBJ databases">
        <title>Genome sequencing of Flavobacterium sp. HYN0059.</title>
        <authorList>
            <person name="Yi H."/>
            <person name="Baek C."/>
        </authorList>
    </citation>
    <scope>NUCLEOTIDE SEQUENCE [LARGE SCALE GENOMIC DNA]</scope>
    <source>
        <strain evidence="1 2">HYN0059</strain>
    </source>
</reference>
<evidence type="ECO:0000313" key="1">
    <source>
        <dbReference type="EMBL" id="AWH85567.1"/>
    </source>
</evidence>
<organism evidence="1 2">
    <name type="scientific">Flavobacterium album</name>
    <dbReference type="NCBI Taxonomy" id="2175091"/>
    <lineage>
        <taxon>Bacteria</taxon>
        <taxon>Pseudomonadati</taxon>
        <taxon>Bacteroidota</taxon>
        <taxon>Flavobacteriia</taxon>
        <taxon>Flavobacteriales</taxon>
        <taxon>Flavobacteriaceae</taxon>
        <taxon>Flavobacterium</taxon>
    </lineage>
</organism>
<proteinExistence type="predicted"/>
<name>A0A2S1QYS0_9FLAO</name>
<accession>A0A2S1QYS0</accession>
<gene>
    <name evidence="1" type="ORF">HYN59_10800</name>
</gene>
<dbReference type="EMBL" id="CP029186">
    <property type="protein sequence ID" value="AWH85567.1"/>
    <property type="molecule type" value="Genomic_DNA"/>
</dbReference>
<dbReference type="KEGG" id="falb:HYN59_10800"/>
<evidence type="ECO:0000313" key="2">
    <source>
        <dbReference type="Proteomes" id="UP000244929"/>
    </source>
</evidence>
<dbReference type="AlphaFoldDB" id="A0A2S1QYS0"/>
<keyword evidence="2" id="KW-1185">Reference proteome</keyword>
<protein>
    <submittedName>
        <fullName evidence="1">Uncharacterized protein</fullName>
    </submittedName>
</protein>
<sequence>MVFVYVNENRELFIMKFSNEYDITVVTSSAVEKHNNKMPHFDLPFTTGRLKTYFPLITSTHL</sequence>